<dbReference type="EC" id="3.5.4.4" evidence="2"/>
<accession>A0ABS6TCE6</accession>
<sequence>MEFSEIQAFPKAELHCHLDGSIRPATLMEIAKVQNMAIPQDLAVVKEAMTAPADAQDLVDYLAPFDFVAPYLQTEIALEMAAFDVMEQAFEDGIVYIEIRFAPSLSQEKGLTVSQTILAVARGIAKAEEKYPIDGNILVIGMRQEKQEEIKKVFQETQQLENPKVVGLDLAGPELDDSVTDLSETYRLVIDETSLSLTLHAGECGCIANVVDSVAHGAQRVGHGIAIATDEAVQEKLIAANVCIEGCPTSNLQTKAIEKISDYPIRNWLAKGVQFCLNTDNKTVSDTTLSKEYDLVMKTFDLDFIDFYQMNQVAINAAFASSVIRSKVQTKMQAASQKYL</sequence>
<keyword evidence="3" id="KW-0479">Metal-binding</keyword>
<keyword evidence="8" id="KW-1185">Reference proteome</keyword>
<dbReference type="InterPro" id="IPR006330">
    <property type="entry name" value="Ado/ade_deaminase"/>
</dbReference>
<dbReference type="Proteomes" id="UP000774130">
    <property type="component" value="Unassembled WGS sequence"/>
</dbReference>
<organism evidence="7 8">
    <name type="scientific">Enterococcus alishanensis</name>
    <dbReference type="NCBI Taxonomy" id="1303817"/>
    <lineage>
        <taxon>Bacteria</taxon>
        <taxon>Bacillati</taxon>
        <taxon>Bacillota</taxon>
        <taxon>Bacilli</taxon>
        <taxon>Lactobacillales</taxon>
        <taxon>Enterococcaceae</taxon>
        <taxon>Enterococcus</taxon>
    </lineage>
</organism>
<dbReference type="Pfam" id="PF00962">
    <property type="entry name" value="A_deaminase"/>
    <property type="match status" value="1"/>
</dbReference>
<comment type="caution">
    <text evidence="7">The sequence shown here is derived from an EMBL/GenBank/DDBJ whole genome shotgun (WGS) entry which is preliminary data.</text>
</comment>
<evidence type="ECO:0000313" key="8">
    <source>
        <dbReference type="Proteomes" id="UP000774130"/>
    </source>
</evidence>
<evidence type="ECO:0000256" key="4">
    <source>
        <dbReference type="ARBA" id="ARBA00022801"/>
    </source>
</evidence>
<evidence type="ECO:0000313" key="7">
    <source>
        <dbReference type="EMBL" id="MBV7390567.1"/>
    </source>
</evidence>
<dbReference type="PANTHER" id="PTHR11409">
    <property type="entry name" value="ADENOSINE DEAMINASE"/>
    <property type="match status" value="1"/>
</dbReference>
<keyword evidence="5" id="KW-0862">Zinc</keyword>
<dbReference type="RefSeq" id="WP_218325628.1">
    <property type="nucleotide sequence ID" value="NZ_JAHUZB010000003.1"/>
</dbReference>
<comment type="similarity">
    <text evidence="1">Belongs to the metallo-dependent hydrolases superfamily. Adenosine and AMP deaminases family.</text>
</comment>
<protein>
    <recommendedName>
        <fullName evidence="2">adenosine deaminase</fullName>
        <ecNumber evidence="2">3.5.4.4</ecNumber>
    </recommendedName>
</protein>
<reference evidence="7 8" key="1">
    <citation type="submission" date="2021-06" db="EMBL/GenBank/DDBJ databases">
        <title>Enterococcus alishanensis sp. nov., a novel lactic acid bacterium isolated from fresh coffee beans.</title>
        <authorList>
            <person name="Chen Y.-S."/>
        </authorList>
    </citation>
    <scope>NUCLEOTIDE SEQUENCE [LARGE SCALE GENOMIC DNA]</scope>
    <source>
        <strain evidence="7 8">ALS3</strain>
    </source>
</reference>
<dbReference type="GO" id="GO:0016787">
    <property type="term" value="F:hydrolase activity"/>
    <property type="evidence" value="ECO:0007669"/>
    <property type="project" value="UniProtKB-KW"/>
</dbReference>
<name>A0ABS6TCE6_9ENTE</name>
<evidence type="ECO:0000256" key="1">
    <source>
        <dbReference type="ARBA" id="ARBA00006676"/>
    </source>
</evidence>
<dbReference type="InterPro" id="IPR001365">
    <property type="entry name" value="A_deaminase_dom"/>
</dbReference>
<evidence type="ECO:0000259" key="6">
    <source>
        <dbReference type="Pfam" id="PF00962"/>
    </source>
</evidence>
<evidence type="ECO:0000256" key="5">
    <source>
        <dbReference type="ARBA" id="ARBA00022833"/>
    </source>
</evidence>
<dbReference type="NCBIfam" id="TIGR01430">
    <property type="entry name" value="aden_deam"/>
    <property type="match status" value="1"/>
</dbReference>
<evidence type="ECO:0000256" key="3">
    <source>
        <dbReference type="ARBA" id="ARBA00022723"/>
    </source>
</evidence>
<dbReference type="EMBL" id="JAHUZB010000003">
    <property type="protein sequence ID" value="MBV7390567.1"/>
    <property type="molecule type" value="Genomic_DNA"/>
</dbReference>
<dbReference type="PANTHER" id="PTHR11409:SF43">
    <property type="entry name" value="ADENOSINE DEAMINASE"/>
    <property type="match status" value="1"/>
</dbReference>
<keyword evidence="4 7" id="KW-0378">Hydrolase</keyword>
<feature type="domain" description="Adenosine deaminase" evidence="6">
    <location>
        <begin position="10"/>
        <end position="331"/>
    </location>
</feature>
<proteinExistence type="inferred from homology"/>
<gene>
    <name evidence="7" type="primary">add</name>
    <name evidence="7" type="ORF">KUA55_07740</name>
</gene>
<evidence type="ECO:0000256" key="2">
    <source>
        <dbReference type="ARBA" id="ARBA00012784"/>
    </source>
</evidence>